<dbReference type="EMBL" id="JABMKV010000001">
    <property type="protein sequence ID" value="NQX30473.1"/>
    <property type="molecule type" value="Genomic_DNA"/>
</dbReference>
<name>A0ABX2DAL9_9SPHI</name>
<organism evidence="2 3">
    <name type="scientific">Pedobacter boryungensis</name>
    <dbReference type="NCBI Taxonomy" id="869962"/>
    <lineage>
        <taxon>Bacteria</taxon>
        <taxon>Pseudomonadati</taxon>
        <taxon>Bacteroidota</taxon>
        <taxon>Sphingobacteriia</taxon>
        <taxon>Sphingobacteriales</taxon>
        <taxon>Sphingobacteriaceae</taxon>
        <taxon>Pedobacter</taxon>
    </lineage>
</organism>
<dbReference type="RefSeq" id="WP_173268667.1">
    <property type="nucleotide sequence ID" value="NZ_JABMKV010000001.1"/>
</dbReference>
<proteinExistence type="predicted"/>
<evidence type="ECO:0000256" key="1">
    <source>
        <dbReference type="SAM" id="SignalP"/>
    </source>
</evidence>
<comment type="caution">
    <text evidence="2">The sequence shown here is derived from an EMBL/GenBank/DDBJ whole genome shotgun (WGS) entry which is preliminary data.</text>
</comment>
<reference evidence="2 3" key="1">
    <citation type="submission" date="2020-05" db="EMBL/GenBank/DDBJ databases">
        <title>Description of Pedobacter foliorum sp. nov.</title>
        <authorList>
            <person name="Qi S."/>
            <person name="Carlier A."/>
            <person name="Cnockaert M."/>
            <person name="Vandamme P."/>
        </authorList>
    </citation>
    <scope>NUCLEOTIDE SEQUENCE [LARGE SCALE GENOMIC DNA]</scope>
    <source>
        <strain evidence="2 3">LMG 31300</strain>
    </source>
</reference>
<evidence type="ECO:0000313" key="2">
    <source>
        <dbReference type="EMBL" id="NQX30473.1"/>
    </source>
</evidence>
<accession>A0ABX2DAL9</accession>
<dbReference type="Proteomes" id="UP000762110">
    <property type="component" value="Unassembled WGS sequence"/>
</dbReference>
<protein>
    <recommendedName>
        <fullName evidence="4">Outer membrane protein beta-barrel domain-containing protein</fullName>
    </recommendedName>
</protein>
<keyword evidence="3" id="KW-1185">Reference proteome</keyword>
<evidence type="ECO:0000313" key="3">
    <source>
        <dbReference type="Proteomes" id="UP000762110"/>
    </source>
</evidence>
<keyword evidence="1" id="KW-0732">Signal</keyword>
<feature type="signal peptide" evidence="1">
    <location>
        <begin position="1"/>
        <end position="27"/>
    </location>
</feature>
<sequence length="202" mass="23318">MDKLLQKKLTFKIILVLSLCFSQQLFAQKTFLQRLEPDQINLQYAGSIGFLSAGVGYNFFKEKTALSFHIGYVPESLGGELTIIAIKYDYKPFSINIKDKLIIHPINPVIFTSYTLGKNFDFKFEKPQYRKDYYFWSSAFRIHMGAGSEVKILSKKQAKIKSISLYAEANTNDLYAISWFKNRTSTPFYEIFKLGYGVKANF</sequence>
<evidence type="ECO:0008006" key="4">
    <source>
        <dbReference type="Google" id="ProtNLM"/>
    </source>
</evidence>
<feature type="chain" id="PRO_5046403962" description="Outer membrane protein beta-barrel domain-containing protein" evidence="1">
    <location>
        <begin position="28"/>
        <end position="202"/>
    </location>
</feature>
<gene>
    <name evidence="2" type="ORF">HQN85_01960</name>
</gene>